<dbReference type="STRING" id="307972.A0A2G8JNZ0"/>
<evidence type="ECO:0000313" key="5">
    <source>
        <dbReference type="Proteomes" id="UP000230750"/>
    </source>
</evidence>
<sequence>MDVSYLAIYPEVQRKVQEELDDVIGRDKLPTLQDEQNLPYLCAVIYETIRFSSMSLFGVPHATKCDTIIEGYYVPAV</sequence>
<accession>A0A2G8JNZ0</accession>
<dbReference type="EMBL" id="MRZV01001504">
    <property type="protein sequence ID" value="PIK37443.1"/>
    <property type="molecule type" value="Genomic_DNA"/>
</dbReference>
<name>A0A2G8JNZ0_STIJA</name>
<dbReference type="GO" id="GO:0004497">
    <property type="term" value="F:monooxygenase activity"/>
    <property type="evidence" value="ECO:0007669"/>
    <property type="project" value="InterPro"/>
</dbReference>
<evidence type="ECO:0000256" key="1">
    <source>
        <dbReference type="ARBA" id="ARBA00010617"/>
    </source>
</evidence>
<keyword evidence="5" id="KW-1185">Reference proteome</keyword>
<dbReference type="GO" id="GO:0005506">
    <property type="term" value="F:iron ion binding"/>
    <property type="evidence" value="ECO:0007669"/>
    <property type="project" value="InterPro"/>
</dbReference>
<dbReference type="SUPFAM" id="SSF48264">
    <property type="entry name" value="Cytochrome P450"/>
    <property type="match status" value="1"/>
</dbReference>
<dbReference type="Proteomes" id="UP000230750">
    <property type="component" value="Unassembled WGS sequence"/>
</dbReference>
<gene>
    <name evidence="4" type="ORF">BSL78_25725</name>
</gene>
<dbReference type="GO" id="GO:0020037">
    <property type="term" value="F:heme binding"/>
    <property type="evidence" value="ECO:0007669"/>
    <property type="project" value="InterPro"/>
</dbReference>
<keyword evidence="2" id="KW-0479">Metal-binding</keyword>
<reference evidence="4 5" key="1">
    <citation type="journal article" date="2017" name="PLoS Biol.">
        <title>The sea cucumber genome provides insights into morphological evolution and visceral regeneration.</title>
        <authorList>
            <person name="Zhang X."/>
            <person name="Sun L."/>
            <person name="Yuan J."/>
            <person name="Sun Y."/>
            <person name="Gao Y."/>
            <person name="Zhang L."/>
            <person name="Li S."/>
            <person name="Dai H."/>
            <person name="Hamel J.F."/>
            <person name="Liu C."/>
            <person name="Yu Y."/>
            <person name="Liu S."/>
            <person name="Lin W."/>
            <person name="Guo K."/>
            <person name="Jin S."/>
            <person name="Xu P."/>
            <person name="Storey K.B."/>
            <person name="Huan P."/>
            <person name="Zhang T."/>
            <person name="Zhou Y."/>
            <person name="Zhang J."/>
            <person name="Lin C."/>
            <person name="Li X."/>
            <person name="Xing L."/>
            <person name="Huo D."/>
            <person name="Sun M."/>
            <person name="Wang L."/>
            <person name="Mercier A."/>
            <person name="Li F."/>
            <person name="Yang H."/>
            <person name="Xiang J."/>
        </authorList>
    </citation>
    <scope>NUCLEOTIDE SEQUENCE [LARGE SCALE GENOMIC DNA]</scope>
    <source>
        <strain evidence="4">Shaxun</strain>
        <tissue evidence="4">Muscle</tissue>
    </source>
</reference>
<dbReference type="OrthoDB" id="2789670at2759"/>
<dbReference type="PANTHER" id="PTHR24300:SF417">
    <property type="entry name" value="CYTOCHROME P450 508B1-RELATED"/>
    <property type="match status" value="1"/>
</dbReference>
<evidence type="ECO:0000256" key="3">
    <source>
        <dbReference type="ARBA" id="ARBA00023004"/>
    </source>
</evidence>
<dbReference type="InterPro" id="IPR036396">
    <property type="entry name" value="Cyt_P450_sf"/>
</dbReference>
<dbReference type="Pfam" id="PF00067">
    <property type="entry name" value="p450"/>
    <property type="match status" value="1"/>
</dbReference>
<protein>
    <submittedName>
        <fullName evidence="4">Putative cytochrome P450 1A1-like isoform X2</fullName>
    </submittedName>
</protein>
<evidence type="ECO:0000313" key="4">
    <source>
        <dbReference type="EMBL" id="PIK37443.1"/>
    </source>
</evidence>
<dbReference type="GO" id="GO:0016705">
    <property type="term" value="F:oxidoreductase activity, acting on paired donors, with incorporation or reduction of molecular oxygen"/>
    <property type="evidence" value="ECO:0007669"/>
    <property type="project" value="InterPro"/>
</dbReference>
<keyword evidence="3" id="KW-0408">Iron</keyword>
<comment type="caution">
    <text evidence="4">The sequence shown here is derived from an EMBL/GenBank/DDBJ whole genome shotgun (WGS) entry which is preliminary data.</text>
</comment>
<comment type="similarity">
    <text evidence="1">Belongs to the cytochrome P450 family.</text>
</comment>
<dbReference type="InterPro" id="IPR001128">
    <property type="entry name" value="Cyt_P450"/>
</dbReference>
<dbReference type="AlphaFoldDB" id="A0A2G8JNZ0"/>
<dbReference type="PANTHER" id="PTHR24300">
    <property type="entry name" value="CYTOCHROME P450 508A4-RELATED"/>
    <property type="match status" value="1"/>
</dbReference>
<proteinExistence type="inferred from homology"/>
<dbReference type="InterPro" id="IPR050182">
    <property type="entry name" value="Cytochrome_P450_fam2"/>
</dbReference>
<evidence type="ECO:0000256" key="2">
    <source>
        <dbReference type="ARBA" id="ARBA00022723"/>
    </source>
</evidence>
<organism evidence="4 5">
    <name type="scientific">Stichopus japonicus</name>
    <name type="common">Sea cucumber</name>
    <dbReference type="NCBI Taxonomy" id="307972"/>
    <lineage>
        <taxon>Eukaryota</taxon>
        <taxon>Metazoa</taxon>
        <taxon>Echinodermata</taxon>
        <taxon>Eleutherozoa</taxon>
        <taxon>Echinozoa</taxon>
        <taxon>Holothuroidea</taxon>
        <taxon>Aspidochirotacea</taxon>
        <taxon>Aspidochirotida</taxon>
        <taxon>Stichopodidae</taxon>
        <taxon>Apostichopus</taxon>
    </lineage>
</organism>
<dbReference type="Gene3D" id="1.10.630.10">
    <property type="entry name" value="Cytochrome P450"/>
    <property type="match status" value="1"/>
</dbReference>